<proteinExistence type="inferred from homology"/>
<gene>
    <name evidence="4" type="ORF">TWF696_000140</name>
</gene>
<dbReference type="InterPro" id="IPR020843">
    <property type="entry name" value="ER"/>
</dbReference>
<dbReference type="SUPFAM" id="SSF50129">
    <property type="entry name" value="GroES-like"/>
    <property type="match status" value="1"/>
</dbReference>
<feature type="domain" description="Enoyl reductase (ER)" evidence="3">
    <location>
        <begin position="12"/>
        <end position="256"/>
    </location>
</feature>
<dbReference type="SMART" id="SM00829">
    <property type="entry name" value="PKS_ER"/>
    <property type="match status" value="1"/>
</dbReference>
<dbReference type="AlphaFoldDB" id="A0AAV9VD51"/>
<dbReference type="Gene3D" id="3.90.180.10">
    <property type="entry name" value="Medium-chain alcohol dehydrogenases, catalytic domain"/>
    <property type="match status" value="1"/>
</dbReference>
<evidence type="ECO:0000256" key="2">
    <source>
        <dbReference type="ARBA" id="ARBA00023002"/>
    </source>
</evidence>
<evidence type="ECO:0000313" key="4">
    <source>
        <dbReference type="EMBL" id="KAK6358968.1"/>
    </source>
</evidence>
<evidence type="ECO:0000259" key="3">
    <source>
        <dbReference type="SMART" id="SM00829"/>
    </source>
</evidence>
<dbReference type="InterPro" id="IPR036291">
    <property type="entry name" value="NAD(P)-bd_dom_sf"/>
</dbReference>
<dbReference type="GO" id="GO:0016651">
    <property type="term" value="F:oxidoreductase activity, acting on NAD(P)H"/>
    <property type="evidence" value="ECO:0007669"/>
    <property type="project" value="InterPro"/>
</dbReference>
<organism evidence="4 5">
    <name type="scientific">Orbilia brochopaga</name>
    <dbReference type="NCBI Taxonomy" id="3140254"/>
    <lineage>
        <taxon>Eukaryota</taxon>
        <taxon>Fungi</taxon>
        <taxon>Dikarya</taxon>
        <taxon>Ascomycota</taxon>
        <taxon>Pezizomycotina</taxon>
        <taxon>Orbiliomycetes</taxon>
        <taxon>Orbiliales</taxon>
        <taxon>Orbiliaceae</taxon>
        <taxon>Orbilia</taxon>
    </lineage>
</organism>
<keyword evidence="2" id="KW-0560">Oxidoreductase</keyword>
<name>A0AAV9VD51_9PEZI</name>
<dbReference type="InterPro" id="IPR011032">
    <property type="entry name" value="GroES-like_sf"/>
</dbReference>
<comment type="similarity">
    <text evidence="1">Belongs to the zinc-containing alcohol dehydrogenase family.</text>
</comment>
<sequence>MKEYRVIRNEAGEVVGDSADVEKPTPKANEVLVKVHAIGLNPKDWKYMGDGTRALNNGDDFAGTIDSVGADVLDFKPGDRVSAFHVIGQPHGSFAEYAIAPAATTFHIPPSTTFEDAATMPLVTLTAAIAMYQELGLPTPWDRMADPAAPFDRRNPTPFVVYGGTTSVGLTALKLARLSGLYPIITIAGGSKDIIEKENLADVIIDYRTERDIAGAIRTALAGKPLLHALDAFAEAPSGEPLAEVLDPKGKLTGVLPYNGPLPNGWKMKFTYVGTGHKIYPHVLKEDALADMEFAYVFFRYLTRLLVEGRFKTHPVEILPGGIAGIAGGLNKLRKGEVKASKLIARVADTEELKA</sequence>
<dbReference type="Pfam" id="PF08240">
    <property type="entry name" value="ADH_N"/>
    <property type="match status" value="1"/>
</dbReference>
<dbReference type="PANTHER" id="PTHR45348:SF5">
    <property type="entry name" value="OXIDOREDUCTASE, PUTATIVE (AFU_ORTHOLOGUE AFUA_8G01420)-RELATED"/>
    <property type="match status" value="1"/>
</dbReference>
<dbReference type="Gene3D" id="3.40.50.720">
    <property type="entry name" value="NAD(P)-binding Rossmann-like Domain"/>
    <property type="match status" value="1"/>
</dbReference>
<dbReference type="SUPFAM" id="SSF51735">
    <property type="entry name" value="NAD(P)-binding Rossmann-fold domains"/>
    <property type="match status" value="1"/>
</dbReference>
<evidence type="ECO:0000313" key="5">
    <source>
        <dbReference type="Proteomes" id="UP001375240"/>
    </source>
</evidence>
<dbReference type="InterPro" id="IPR013154">
    <property type="entry name" value="ADH-like_N"/>
</dbReference>
<comment type="caution">
    <text evidence="4">The sequence shown here is derived from an EMBL/GenBank/DDBJ whole genome shotgun (WGS) entry which is preliminary data.</text>
</comment>
<dbReference type="Proteomes" id="UP001375240">
    <property type="component" value="Unassembled WGS sequence"/>
</dbReference>
<evidence type="ECO:0000256" key="1">
    <source>
        <dbReference type="ARBA" id="ARBA00008072"/>
    </source>
</evidence>
<dbReference type="InterPro" id="IPR047122">
    <property type="entry name" value="Trans-enoyl_RdTase-like"/>
</dbReference>
<dbReference type="PANTHER" id="PTHR45348">
    <property type="entry name" value="HYPOTHETICAL OXIDOREDUCTASE (EUROFUNG)"/>
    <property type="match status" value="1"/>
</dbReference>
<protein>
    <recommendedName>
        <fullName evidence="3">Enoyl reductase (ER) domain-containing protein</fullName>
    </recommendedName>
</protein>
<dbReference type="CDD" id="cd08249">
    <property type="entry name" value="enoyl_reductase_like"/>
    <property type="match status" value="1"/>
</dbReference>
<keyword evidence="5" id="KW-1185">Reference proteome</keyword>
<reference evidence="4 5" key="1">
    <citation type="submission" date="2019-10" db="EMBL/GenBank/DDBJ databases">
        <authorList>
            <person name="Palmer J.M."/>
        </authorList>
    </citation>
    <scope>NUCLEOTIDE SEQUENCE [LARGE SCALE GENOMIC DNA]</scope>
    <source>
        <strain evidence="4 5">TWF696</strain>
    </source>
</reference>
<dbReference type="EMBL" id="JAVHNQ010000001">
    <property type="protein sequence ID" value="KAK6358968.1"/>
    <property type="molecule type" value="Genomic_DNA"/>
</dbReference>
<accession>A0AAV9VD51</accession>